<keyword evidence="4" id="KW-0788">Thiol protease</keyword>
<keyword evidence="2" id="KW-0645">Protease</keyword>
<evidence type="ECO:0000256" key="4">
    <source>
        <dbReference type="ARBA" id="ARBA00022807"/>
    </source>
</evidence>
<keyword evidence="8" id="KW-1185">Reference proteome</keyword>
<dbReference type="Proteomes" id="UP001407347">
    <property type="component" value="Unassembled WGS sequence"/>
</dbReference>
<evidence type="ECO:0000313" key="7">
    <source>
        <dbReference type="EMBL" id="MEN3238293.1"/>
    </source>
</evidence>
<dbReference type="SUPFAM" id="SSF54001">
    <property type="entry name" value="Cysteine proteinases"/>
    <property type="match status" value="1"/>
</dbReference>
<evidence type="ECO:0000256" key="1">
    <source>
        <dbReference type="ARBA" id="ARBA00007074"/>
    </source>
</evidence>
<dbReference type="EMBL" id="JAQYXP010000005">
    <property type="protein sequence ID" value="MEN3238293.1"/>
    <property type="molecule type" value="Genomic_DNA"/>
</dbReference>
<comment type="caution">
    <text evidence="7">The sequence shown here is derived from an EMBL/GenBank/DDBJ whole genome shotgun (WGS) entry which is preliminary data.</text>
</comment>
<reference evidence="7 8" key="1">
    <citation type="journal article" date="2023" name="PLoS ONE">
        <title>Complete genome assembly of Hawai'i environmental nontuberculous mycobacteria reveals unexpected co-isolation with methylobacteria.</title>
        <authorList>
            <person name="Hendrix J."/>
            <person name="Epperson L.E."/>
            <person name="Tong E.I."/>
            <person name="Chan Y.L."/>
            <person name="Hasan N.A."/>
            <person name="Dawrs S.N."/>
            <person name="Norton G.J."/>
            <person name="Virdi R."/>
            <person name="Crooks J.L."/>
            <person name="Chan E.D."/>
            <person name="Honda J.R."/>
            <person name="Strong M."/>
        </authorList>
    </citation>
    <scope>NUCLEOTIDE SEQUENCE [LARGE SCALE GENOMIC DNA]</scope>
    <source>
        <strain evidence="7 8">NJH_HI04-1</strain>
    </source>
</reference>
<protein>
    <submittedName>
        <fullName evidence="7">NlpC/P60 family protein</fullName>
    </submittedName>
</protein>
<evidence type="ECO:0000256" key="3">
    <source>
        <dbReference type="ARBA" id="ARBA00022801"/>
    </source>
</evidence>
<feature type="compositionally biased region" description="Low complexity" evidence="5">
    <location>
        <begin position="158"/>
        <end position="167"/>
    </location>
</feature>
<evidence type="ECO:0000256" key="5">
    <source>
        <dbReference type="SAM" id="MobiDB-lite"/>
    </source>
</evidence>
<dbReference type="InterPro" id="IPR000064">
    <property type="entry name" value="NLP_P60_dom"/>
</dbReference>
<feature type="region of interest" description="Disordered" evidence="5">
    <location>
        <begin position="141"/>
        <end position="167"/>
    </location>
</feature>
<evidence type="ECO:0000313" key="8">
    <source>
        <dbReference type="Proteomes" id="UP001407347"/>
    </source>
</evidence>
<proteinExistence type="inferred from homology"/>
<organism evidence="7 8">
    <name type="scientific">Methylobacterium ajmalii</name>
    <dbReference type="NCBI Taxonomy" id="2738439"/>
    <lineage>
        <taxon>Bacteria</taxon>
        <taxon>Pseudomonadati</taxon>
        <taxon>Pseudomonadota</taxon>
        <taxon>Alphaproteobacteria</taxon>
        <taxon>Hyphomicrobiales</taxon>
        <taxon>Methylobacteriaceae</taxon>
        <taxon>Methylobacterium</taxon>
    </lineage>
</organism>
<dbReference type="InterPro" id="IPR038765">
    <property type="entry name" value="Papain-like_cys_pep_sf"/>
</dbReference>
<accession>A0ABV0A384</accession>
<evidence type="ECO:0000259" key="6">
    <source>
        <dbReference type="PROSITE" id="PS51935"/>
    </source>
</evidence>
<evidence type="ECO:0000256" key="2">
    <source>
        <dbReference type="ARBA" id="ARBA00022670"/>
    </source>
</evidence>
<sequence>MIDRLAFLEGLIGKGYRLGATGPDEFDCYGLAQHIQRRLYAVQMPDLPFVAATTRSQAEAMLNHAERQNWIEVSDAEARDGDIVLMGNVLARDFHLGTFVVPVTAGVVIHVDQGRGVVADDLPALRAIGFTYTRLFRRIPATSTAPRSSRRTRRPAARRSSSSQPET</sequence>
<keyword evidence="3" id="KW-0378">Hydrolase</keyword>
<comment type="similarity">
    <text evidence="1">Belongs to the peptidase C40 family.</text>
</comment>
<feature type="compositionally biased region" description="Basic residues" evidence="5">
    <location>
        <begin position="148"/>
        <end position="157"/>
    </location>
</feature>
<dbReference type="Gene3D" id="3.90.1720.10">
    <property type="entry name" value="endopeptidase domain like (from Nostoc punctiforme)"/>
    <property type="match status" value="1"/>
</dbReference>
<dbReference type="RefSeq" id="WP_346013593.1">
    <property type="nucleotide sequence ID" value="NZ_JAQYXP010000005.1"/>
</dbReference>
<dbReference type="PROSITE" id="PS51935">
    <property type="entry name" value="NLPC_P60"/>
    <property type="match status" value="1"/>
</dbReference>
<dbReference type="Pfam" id="PF00877">
    <property type="entry name" value="NLPC_P60"/>
    <property type="match status" value="1"/>
</dbReference>
<gene>
    <name evidence="7" type="ORF">PUR29_33130</name>
</gene>
<name>A0ABV0A384_9HYPH</name>
<feature type="domain" description="NlpC/P60" evidence="6">
    <location>
        <begin position="1"/>
        <end position="140"/>
    </location>
</feature>